<organism evidence="3 4">
    <name type="scientific">Oceanibacterium hippocampi</name>
    <dbReference type="NCBI Taxonomy" id="745714"/>
    <lineage>
        <taxon>Bacteria</taxon>
        <taxon>Pseudomonadati</taxon>
        <taxon>Pseudomonadota</taxon>
        <taxon>Alphaproteobacteria</taxon>
        <taxon>Sneathiellales</taxon>
        <taxon>Sneathiellaceae</taxon>
        <taxon>Oceanibacterium</taxon>
    </lineage>
</organism>
<dbReference type="InParanoid" id="A0A1Y5SE51"/>
<evidence type="ECO:0000256" key="1">
    <source>
        <dbReference type="SAM" id="MobiDB-lite"/>
    </source>
</evidence>
<keyword evidence="2" id="KW-0472">Membrane</keyword>
<dbReference type="Proteomes" id="UP000193200">
    <property type="component" value="Unassembled WGS sequence"/>
</dbReference>
<feature type="transmembrane region" description="Helical" evidence="2">
    <location>
        <begin position="38"/>
        <end position="62"/>
    </location>
</feature>
<proteinExistence type="predicted"/>
<gene>
    <name evidence="3" type="ORF">OCH7691_01598</name>
</gene>
<feature type="transmembrane region" description="Helical" evidence="2">
    <location>
        <begin position="74"/>
        <end position="93"/>
    </location>
</feature>
<evidence type="ECO:0000313" key="4">
    <source>
        <dbReference type="Proteomes" id="UP000193200"/>
    </source>
</evidence>
<dbReference type="EMBL" id="FWFR01000001">
    <property type="protein sequence ID" value="SLN38625.1"/>
    <property type="molecule type" value="Genomic_DNA"/>
</dbReference>
<keyword evidence="2" id="KW-1133">Transmembrane helix</keyword>
<protein>
    <submittedName>
        <fullName evidence="3">Uncharacterized protein</fullName>
    </submittedName>
</protein>
<evidence type="ECO:0000256" key="2">
    <source>
        <dbReference type="SAM" id="Phobius"/>
    </source>
</evidence>
<feature type="compositionally biased region" description="Low complexity" evidence="1">
    <location>
        <begin position="96"/>
        <end position="110"/>
    </location>
</feature>
<name>A0A1Y5SE51_9PROT</name>
<dbReference type="RefSeq" id="WP_085882800.1">
    <property type="nucleotide sequence ID" value="NZ_FWFR01000001.1"/>
</dbReference>
<dbReference type="AlphaFoldDB" id="A0A1Y5SE51"/>
<dbReference type="OrthoDB" id="7726326at2"/>
<evidence type="ECO:0000313" key="3">
    <source>
        <dbReference type="EMBL" id="SLN38625.1"/>
    </source>
</evidence>
<feature type="compositionally biased region" description="Polar residues" evidence="1">
    <location>
        <begin position="113"/>
        <end position="125"/>
    </location>
</feature>
<accession>A0A1Y5SE51</accession>
<keyword evidence="4" id="KW-1185">Reference proteome</keyword>
<reference evidence="3 4" key="1">
    <citation type="submission" date="2017-03" db="EMBL/GenBank/DDBJ databases">
        <authorList>
            <person name="Afonso C.L."/>
            <person name="Miller P.J."/>
            <person name="Scott M.A."/>
            <person name="Spackman E."/>
            <person name="Goraichik I."/>
            <person name="Dimitrov K.M."/>
            <person name="Suarez D.L."/>
            <person name="Swayne D.E."/>
        </authorList>
    </citation>
    <scope>NUCLEOTIDE SEQUENCE [LARGE SCALE GENOMIC DNA]</scope>
    <source>
        <strain evidence="3 4">CECT 7691</strain>
    </source>
</reference>
<keyword evidence="2" id="KW-0812">Transmembrane</keyword>
<feature type="region of interest" description="Disordered" evidence="1">
    <location>
        <begin position="96"/>
        <end position="138"/>
    </location>
</feature>
<sequence length="138" mass="14235">MNAAIGIGLLAATAILFAWAYGQYRRPAPAPWTRIESLSIAVVLAIVSMICFGLAFLGSFALDLSAETGWTADLVTAGVALVLCWLLVPRLMAPARQAPQPSPAHSAGAANLGSPSGPGTPSNRNVPGGGRSRRRRAA</sequence>